<dbReference type="PANTHER" id="PTHR30153:SF2">
    <property type="entry name" value="REPLICATIVE DNA HELICASE"/>
    <property type="match status" value="1"/>
</dbReference>
<dbReference type="InterPro" id="IPR016136">
    <property type="entry name" value="DNA_helicase_N/primase_C"/>
</dbReference>
<protein>
    <submittedName>
        <fullName evidence="2">Uncharacterized protein</fullName>
    </submittedName>
</protein>
<evidence type="ECO:0000313" key="3">
    <source>
        <dbReference type="Proteomes" id="UP001157125"/>
    </source>
</evidence>
<keyword evidence="3" id="KW-1185">Reference proteome</keyword>
<feature type="compositionally biased region" description="Basic and acidic residues" evidence="1">
    <location>
        <begin position="97"/>
        <end position="108"/>
    </location>
</feature>
<dbReference type="PANTHER" id="PTHR30153">
    <property type="entry name" value="REPLICATIVE DNA HELICASE DNAB"/>
    <property type="match status" value="1"/>
</dbReference>
<organism evidence="2 3">
    <name type="scientific">Demequina litorisediminis</name>
    <dbReference type="NCBI Taxonomy" id="1849022"/>
    <lineage>
        <taxon>Bacteria</taxon>
        <taxon>Bacillati</taxon>
        <taxon>Actinomycetota</taxon>
        <taxon>Actinomycetes</taxon>
        <taxon>Micrococcales</taxon>
        <taxon>Demequinaceae</taxon>
        <taxon>Demequina</taxon>
    </lineage>
</organism>
<evidence type="ECO:0000313" key="2">
    <source>
        <dbReference type="EMBL" id="GMA35794.1"/>
    </source>
</evidence>
<dbReference type="Proteomes" id="UP001157125">
    <property type="component" value="Unassembled WGS sequence"/>
</dbReference>
<gene>
    <name evidence="2" type="ORF">GCM10025876_19980</name>
</gene>
<accession>A0ABQ6IDL0</accession>
<name>A0ABQ6IDL0_9MICO</name>
<dbReference type="Gene3D" id="1.10.860.10">
    <property type="entry name" value="DNAb Helicase, Chain A"/>
    <property type="match status" value="1"/>
</dbReference>
<evidence type="ECO:0000256" key="1">
    <source>
        <dbReference type="SAM" id="MobiDB-lite"/>
    </source>
</evidence>
<reference evidence="3" key="1">
    <citation type="journal article" date="2019" name="Int. J. Syst. Evol. Microbiol.">
        <title>The Global Catalogue of Microorganisms (GCM) 10K type strain sequencing project: providing services to taxonomists for standard genome sequencing and annotation.</title>
        <authorList>
            <consortium name="The Broad Institute Genomics Platform"/>
            <consortium name="The Broad Institute Genome Sequencing Center for Infectious Disease"/>
            <person name="Wu L."/>
            <person name="Ma J."/>
        </authorList>
    </citation>
    <scope>NUCLEOTIDE SEQUENCE [LARGE SCALE GENOMIC DNA]</scope>
    <source>
        <strain evidence="3">NBRC 112299</strain>
    </source>
</reference>
<feature type="region of interest" description="Disordered" evidence="1">
    <location>
        <begin position="73"/>
        <end position="108"/>
    </location>
</feature>
<proteinExistence type="predicted"/>
<comment type="caution">
    <text evidence="2">The sequence shown here is derived from an EMBL/GenBank/DDBJ whole genome shotgun (WGS) entry which is preliminary data.</text>
</comment>
<dbReference type="EMBL" id="BSUN01000001">
    <property type="protein sequence ID" value="GMA35794.1"/>
    <property type="molecule type" value="Genomic_DNA"/>
</dbReference>
<sequence>MREQSILRRLVEAGTRIAAMGYDGDGAEIDLVVDGAQAEIFAVTERRNSADYLAIGDIMEATLEQIDAASAHDGSMRGIPTGFKQARRPHGWFAGRPDGRHRGASGDR</sequence>